<dbReference type="InterPro" id="IPR053164">
    <property type="entry name" value="IS1016-like_transposase"/>
</dbReference>
<dbReference type="NCBIfam" id="NF033547">
    <property type="entry name" value="transpos_IS1595"/>
    <property type="match status" value="1"/>
</dbReference>
<organism evidence="2 3">
    <name type="scientific">Neisseria wadsworthii 9715</name>
    <dbReference type="NCBI Taxonomy" id="1030841"/>
    <lineage>
        <taxon>Bacteria</taxon>
        <taxon>Pseudomonadati</taxon>
        <taxon>Pseudomonadota</taxon>
        <taxon>Betaproteobacteria</taxon>
        <taxon>Neisseriales</taxon>
        <taxon>Neisseriaceae</taxon>
        <taxon>Neisseria</taxon>
    </lineage>
</organism>
<evidence type="ECO:0000313" key="2">
    <source>
        <dbReference type="EMBL" id="EGZ43152.1"/>
    </source>
</evidence>
<feature type="domain" description="ISXO2-like transposase" evidence="1">
    <location>
        <begin position="65"/>
        <end position="206"/>
    </location>
</feature>
<comment type="caution">
    <text evidence="2">The sequence shown here is derived from an EMBL/GenBank/DDBJ whole genome shotgun (WGS) entry which is preliminary data.</text>
</comment>
<evidence type="ECO:0000259" key="1">
    <source>
        <dbReference type="SMART" id="SM01126"/>
    </source>
</evidence>
<accession>G4CTZ1</accession>
<protein>
    <submittedName>
        <fullName evidence="2">IS1016 transposase</fullName>
    </submittedName>
</protein>
<sequence>MELKNKYQKFSKITEPKFRQILRLFSLDLTASNTAKLTGISVRSIHSLYLKLRRRLADECEQQTPFCGIVELDESYFGAKRIRGKRGRGAGGKTIVFGILKRGDKVYTEIVSDASKATLQKVIRGHISVESVINTDGWRGYQGLVDMGFPKHFRVRHGDNEFARGTQHINGIESFWSYAKHRLVQFNGVPKHTFYLHLKETEFRFNHRHDDLYKVLLRMLRKDPLKGILLPKP</sequence>
<dbReference type="SMART" id="SM01126">
    <property type="entry name" value="DDE_Tnp_IS1595"/>
    <property type="match status" value="1"/>
</dbReference>
<dbReference type="EMBL" id="AGAZ01000094">
    <property type="protein sequence ID" value="EGZ43152.1"/>
    <property type="molecule type" value="Genomic_DNA"/>
</dbReference>
<dbReference type="InterPro" id="IPR024445">
    <property type="entry name" value="Tnp_ISXO2-like"/>
</dbReference>
<reference evidence="2 3" key="1">
    <citation type="submission" date="2011-06" db="EMBL/GenBank/DDBJ databases">
        <authorList>
            <person name="Muzny D."/>
            <person name="Qin X."/>
            <person name="Deng J."/>
            <person name="Jiang H."/>
            <person name="Liu Y."/>
            <person name="Qu J."/>
            <person name="Song X.-Z."/>
            <person name="Zhang L."/>
            <person name="Thornton R."/>
            <person name="Coyle M."/>
            <person name="Francisco L."/>
            <person name="Jackson L."/>
            <person name="Javaid M."/>
            <person name="Korchina V."/>
            <person name="Kovar C."/>
            <person name="Mata R."/>
            <person name="Mathew T."/>
            <person name="Ngo R."/>
            <person name="Nguyen L."/>
            <person name="Nguyen N."/>
            <person name="Okwuonu G."/>
            <person name="Ongeri F."/>
            <person name="Pham C."/>
            <person name="Simmons D."/>
            <person name="Wilczek-Boney K."/>
            <person name="Hale W."/>
            <person name="Jakkamsetti A."/>
            <person name="Pham P."/>
            <person name="Ruth R."/>
            <person name="San Lucas F."/>
            <person name="Warren J."/>
            <person name="Zhang J."/>
            <person name="Zhao Z."/>
            <person name="Zhou C."/>
            <person name="Zhu D."/>
            <person name="Lee S."/>
            <person name="Bess C."/>
            <person name="Blankenburg K."/>
            <person name="Forbes L."/>
            <person name="Fu Q."/>
            <person name="Gubbala S."/>
            <person name="Hirani K."/>
            <person name="Jayaseelan J.C."/>
            <person name="Lara F."/>
            <person name="Munidasa M."/>
            <person name="Palculict T."/>
            <person name="Patil S."/>
            <person name="Pu L.-L."/>
            <person name="Saada N."/>
            <person name="Tang L."/>
            <person name="Weissenberger G."/>
            <person name="Zhu Y."/>
            <person name="Hemphill L."/>
            <person name="Shang Y."/>
            <person name="Youmans B."/>
            <person name="Ayvaz T."/>
            <person name="Ross M."/>
            <person name="Santibanez J."/>
            <person name="Aqrawi P."/>
            <person name="Gross S."/>
            <person name="Joshi V."/>
            <person name="Fowler G."/>
            <person name="Nazareth L."/>
            <person name="Reid J."/>
            <person name="Worley K."/>
            <person name="Petrosino J."/>
            <person name="Highlander S."/>
            <person name="Gibbs R."/>
        </authorList>
    </citation>
    <scope>NUCLEOTIDE SEQUENCE [LARGE SCALE GENOMIC DNA]</scope>
    <source>
        <strain evidence="2 3">9715</strain>
    </source>
</reference>
<dbReference type="PANTHER" id="PTHR47163">
    <property type="entry name" value="DDE_TNP_IS1595 DOMAIN-CONTAINING PROTEIN"/>
    <property type="match status" value="1"/>
</dbReference>
<gene>
    <name evidence="2" type="ORF">HMPREF9370_2551</name>
</gene>
<evidence type="ECO:0000313" key="3">
    <source>
        <dbReference type="Proteomes" id="UP000005336"/>
    </source>
</evidence>
<dbReference type="PANTHER" id="PTHR47163:SF2">
    <property type="entry name" value="SI:DKEY-17M8.2"/>
    <property type="match status" value="1"/>
</dbReference>
<dbReference type="RefSeq" id="WP_009117691.1">
    <property type="nucleotide sequence ID" value="NZ_JH165171.1"/>
</dbReference>
<feature type="non-terminal residue" evidence="2">
    <location>
        <position position="233"/>
    </location>
</feature>
<dbReference type="Proteomes" id="UP000005336">
    <property type="component" value="Unassembled WGS sequence"/>
</dbReference>
<proteinExistence type="predicted"/>
<dbReference type="HOGENOM" id="CLU_044348_11_0_4"/>
<dbReference type="AlphaFoldDB" id="G4CTZ1"/>
<name>G4CTZ1_9NEIS</name>
<keyword evidence="3" id="KW-1185">Reference proteome</keyword>
<dbReference type="Pfam" id="PF12762">
    <property type="entry name" value="DDE_Tnp_IS1595"/>
    <property type="match status" value="1"/>
</dbReference>